<keyword evidence="4" id="KW-1185">Reference proteome</keyword>
<feature type="compositionally biased region" description="Basic and acidic residues" evidence="2">
    <location>
        <begin position="388"/>
        <end position="420"/>
    </location>
</feature>
<dbReference type="RefSeq" id="XP_022460990.1">
    <property type="nucleotide sequence ID" value="XM_022606127.1"/>
</dbReference>
<reference evidence="3" key="1">
    <citation type="submission" date="2013-12" db="EMBL/GenBank/DDBJ databases">
        <authorList>
            <person name="Genoscope - CEA"/>
        </authorList>
    </citation>
    <scope>NUCLEOTIDE SEQUENCE</scope>
    <source>
        <strain evidence="3">CBS 1993</strain>
    </source>
</reference>
<evidence type="ECO:0000313" key="3">
    <source>
        <dbReference type="EMBL" id="CDK29001.1"/>
    </source>
</evidence>
<dbReference type="Proteomes" id="UP000019384">
    <property type="component" value="Unassembled WGS sequence"/>
</dbReference>
<dbReference type="GO" id="GO:0000009">
    <property type="term" value="F:alpha-1,6-mannosyltransferase activity"/>
    <property type="evidence" value="ECO:0007669"/>
    <property type="project" value="InterPro"/>
</dbReference>
<evidence type="ECO:0000256" key="2">
    <source>
        <dbReference type="SAM" id="MobiDB-lite"/>
    </source>
</evidence>
<dbReference type="Gene3D" id="3.90.550.20">
    <property type="match status" value="1"/>
</dbReference>
<proteinExistence type="inferred from homology"/>
<organism evidence="3 4">
    <name type="scientific">Kuraishia capsulata CBS 1993</name>
    <dbReference type="NCBI Taxonomy" id="1382522"/>
    <lineage>
        <taxon>Eukaryota</taxon>
        <taxon>Fungi</taxon>
        <taxon>Dikarya</taxon>
        <taxon>Ascomycota</taxon>
        <taxon>Saccharomycotina</taxon>
        <taxon>Pichiomycetes</taxon>
        <taxon>Pichiales</taxon>
        <taxon>Pichiaceae</taxon>
        <taxon>Kuraishia</taxon>
    </lineage>
</organism>
<evidence type="ECO:0008006" key="5">
    <source>
        <dbReference type="Google" id="ProtNLM"/>
    </source>
</evidence>
<evidence type="ECO:0000256" key="1">
    <source>
        <dbReference type="ARBA" id="ARBA00009003"/>
    </source>
</evidence>
<dbReference type="InterPro" id="IPR007577">
    <property type="entry name" value="GlycoTrfase_DXD_sugar-bd_CS"/>
</dbReference>
<feature type="region of interest" description="Disordered" evidence="2">
    <location>
        <begin position="386"/>
        <end position="420"/>
    </location>
</feature>
<dbReference type="SUPFAM" id="SSF53448">
    <property type="entry name" value="Nucleotide-diphospho-sugar transferases"/>
    <property type="match status" value="1"/>
</dbReference>
<dbReference type="GeneID" id="34522378"/>
<dbReference type="PANTHER" id="PTHR31834:SF1">
    <property type="entry name" value="INITIATION-SPECIFIC ALPHA-1,6-MANNOSYLTRANSFERASE"/>
    <property type="match status" value="1"/>
</dbReference>
<dbReference type="GO" id="GO:0006487">
    <property type="term" value="P:protein N-linked glycosylation"/>
    <property type="evidence" value="ECO:0007669"/>
    <property type="project" value="TreeGrafter"/>
</dbReference>
<dbReference type="PANTHER" id="PTHR31834">
    <property type="entry name" value="INITIATION-SPECIFIC ALPHA-1,6-MANNOSYLTRANSFERASE"/>
    <property type="match status" value="1"/>
</dbReference>
<dbReference type="STRING" id="1382522.W6MQR1"/>
<dbReference type="GO" id="GO:0000136">
    <property type="term" value="C:mannan polymerase complex"/>
    <property type="evidence" value="ECO:0007669"/>
    <property type="project" value="TreeGrafter"/>
</dbReference>
<dbReference type="OrthoDB" id="409543at2759"/>
<dbReference type="EMBL" id="HG793130">
    <property type="protein sequence ID" value="CDK29001.1"/>
    <property type="molecule type" value="Genomic_DNA"/>
</dbReference>
<gene>
    <name evidence="3" type="ORF">KUCA_T00004987001</name>
</gene>
<sequence>MAFKHRFEADAVSAMNSLRALRLNSRLVRSSILVLVLVSVVLFVSSSPQPAVGSDGKASGYSQAVKSSISQLFDKPNPYETKVTEARLARQFPFDKTPRPIEKNIWQMWKVKPSDPDFPQKDFVNQWKNDNPTYNYNFLTDDEILAHLRLQLKDTVPEVLEAFEMLPTKILKSDFSRYLMVYLNGGLYSDADTQLYKPVDQWFDSNKNVGFVVGIEEDINAENWENYMTRRIQFEQWTLKAKARHPLLRKLIARITKVTFDAQKRGHLVAYYKDFKGVDKCKSVNIMEWTGPVIWTDTIYDYLNSLTNPTVVEIDPERTYKPEDELYGPEIGPGENFNWKFFAGVKAPIMIDDVVIYPRLSFRDDISNNCGKYCYVFHWFGGSWKNNGKGEVKPGDEKKEENKKDDEKKEKRDEGCLGSY</sequence>
<reference evidence="3" key="2">
    <citation type="submission" date="2014-02" db="EMBL/GenBank/DDBJ databases">
        <title>Complete DNA sequence of /Kuraishia capsulata/ illustrates novel genomic features among budding yeasts (/Saccharomycotina/).</title>
        <authorList>
            <person name="Morales L."/>
            <person name="Noel B."/>
            <person name="Porcel B."/>
            <person name="Marcet-Houben M."/>
            <person name="Hullo M-F."/>
            <person name="Sacerdot C."/>
            <person name="Tekaia F."/>
            <person name="Leh-Louis V."/>
            <person name="Despons L."/>
            <person name="Khanna V."/>
            <person name="Aury J-M."/>
            <person name="Barbe V."/>
            <person name="Couloux A."/>
            <person name="Labadie K."/>
            <person name="Pelletier E."/>
            <person name="Souciet J-L."/>
            <person name="Boekhout T."/>
            <person name="Gabaldon T."/>
            <person name="Wincker P."/>
            <person name="Dujon B."/>
        </authorList>
    </citation>
    <scope>NUCLEOTIDE SEQUENCE</scope>
    <source>
        <strain evidence="3">CBS 1993</strain>
    </source>
</reference>
<comment type="similarity">
    <text evidence="1">Belongs to the glycosyltransferase 32 family.</text>
</comment>
<dbReference type="InterPro" id="IPR029044">
    <property type="entry name" value="Nucleotide-diphossugar_trans"/>
</dbReference>
<evidence type="ECO:0000313" key="4">
    <source>
        <dbReference type="Proteomes" id="UP000019384"/>
    </source>
</evidence>
<dbReference type="Pfam" id="PF04488">
    <property type="entry name" value="Gly_transf_sug"/>
    <property type="match status" value="1"/>
</dbReference>
<dbReference type="HOGENOM" id="CLU_022381_5_2_1"/>
<name>W6MQR1_9ASCO</name>
<dbReference type="InterPro" id="IPR039367">
    <property type="entry name" value="Och1-like"/>
</dbReference>
<accession>W6MQR1</accession>
<dbReference type="AlphaFoldDB" id="W6MQR1"/>
<protein>
    <recommendedName>
        <fullName evidence="5">Glycosyltransferase family 32 protein</fullName>
    </recommendedName>
</protein>